<reference evidence="8" key="1">
    <citation type="submission" date="2025-08" db="UniProtKB">
        <authorList>
            <consortium name="Ensembl"/>
        </authorList>
    </citation>
    <scope>IDENTIFICATION</scope>
</reference>
<organism evidence="8 9">
    <name type="scientific">Pavo cristatus</name>
    <name type="common">Indian peafowl</name>
    <name type="synonym">Blue peafowl</name>
    <dbReference type="NCBI Taxonomy" id="9049"/>
    <lineage>
        <taxon>Eukaryota</taxon>
        <taxon>Metazoa</taxon>
        <taxon>Chordata</taxon>
        <taxon>Craniata</taxon>
        <taxon>Vertebrata</taxon>
        <taxon>Euteleostomi</taxon>
        <taxon>Archelosauria</taxon>
        <taxon>Archosauria</taxon>
        <taxon>Dinosauria</taxon>
        <taxon>Saurischia</taxon>
        <taxon>Theropoda</taxon>
        <taxon>Coelurosauria</taxon>
        <taxon>Aves</taxon>
        <taxon>Neognathae</taxon>
        <taxon>Galloanserae</taxon>
        <taxon>Galliformes</taxon>
        <taxon>Phasianidae</taxon>
        <taxon>Phasianinae</taxon>
        <taxon>Pavo</taxon>
    </lineage>
</organism>
<dbReference type="GO" id="GO:0005975">
    <property type="term" value="P:carbohydrate metabolic process"/>
    <property type="evidence" value="ECO:0007669"/>
    <property type="project" value="InterPro"/>
</dbReference>
<feature type="active site" description="Proton donor" evidence="4">
    <location>
        <position position="156"/>
    </location>
</feature>
<proteinExistence type="inferred from homology"/>
<evidence type="ECO:0000259" key="7">
    <source>
        <dbReference type="Pfam" id="PF21467"/>
    </source>
</evidence>
<dbReference type="InterPro" id="IPR031330">
    <property type="entry name" value="Gly_Hdrlase_35_cat"/>
</dbReference>
<dbReference type="FunFam" id="2.60.120.260:FF:000049">
    <property type="entry name" value="Beta-galactosidase"/>
    <property type="match status" value="1"/>
</dbReference>
<dbReference type="PROSITE" id="PS01182">
    <property type="entry name" value="GLYCOSYL_HYDROL_F35"/>
    <property type="match status" value="1"/>
</dbReference>
<evidence type="ECO:0008006" key="10">
    <source>
        <dbReference type="Google" id="ProtNLM"/>
    </source>
</evidence>
<dbReference type="Pfam" id="PF01301">
    <property type="entry name" value="Glyco_hydro_35"/>
    <property type="match status" value="1"/>
</dbReference>
<evidence type="ECO:0000256" key="4">
    <source>
        <dbReference type="PIRSR" id="PIRSR006336-1"/>
    </source>
</evidence>
<keyword evidence="2" id="KW-0378">Hydrolase</keyword>
<dbReference type="InterPro" id="IPR001944">
    <property type="entry name" value="Glycoside_Hdrlase_35"/>
</dbReference>
<feature type="domain" description="Glycoside hydrolase 35 catalytic" evidence="5">
    <location>
        <begin position="8"/>
        <end position="303"/>
    </location>
</feature>
<evidence type="ECO:0000259" key="6">
    <source>
        <dbReference type="Pfam" id="PF21317"/>
    </source>
</evidence>
<keyword evidence="3" id="KW-0326">Glycosidase</keyword>
<evidence type="ECO:0000256" key="3">
    <source>
        <dbReference type="ARBA" id="ARBA00023295"/>
    </source>
</evidence>
<dbReference type="GO" id="GO:0004565">
    <property type="term" value="F:beta-galactosidase activity"/>
    <property type="evidence" value="ECO:0007669"/>
    <property type="project" value="InterPro"/>
</dbReference>
<dbReference type="InterPro" id="IPR017853">
    <property type="entry name" value="GH"/>
</dbReference>
<dbReference type="PRINTS" id="PR00742">
    <property type="entry name" value="GLHYDRLASE35"/>
</dbReference>
<dbReference type="InterPro" id="IPR048913">
    <property type="entry name" value="BetaGal_gal-bd"/>
</dbReference>
<dbReference type="AlphaFoldDB" id="A0A8C9EMQ6"/>
<sequence length="553" mass="63142">GLQTERSQFLLEGMPFRIFGGSMHYFRVPREYWEDRMLKMKACGLNTLTTYVPWNLHEQTRGKFDFSENLDLEAFLSLAAKNGLWVILRPGPYICSEWDLGGLPSWLLQDPEMQLRTTYKGFTEAVDAYFDHLMPIVVPLQYKRGGPIIAVQVENEYGSYAKDPNYMAYVKMALLSRGIVELLMTSDNKNGLSFGLVEGALATVNFQKLEPGTPLVHFNSVFVLVQRDQPKMVMEYWTGWFDNWGGPHYHCLSFTEMVNTVASILKLGASINLYMFHGGTNFGFMNGALKTDEYKSDVTSYGESSCSSGCPLGYLELAEPIKSEFPVNMENLQLNDSSGQSYGYVLYETVIFGGGHLHSRDHVRDRAQVFVNTMYVGELDYNTVELSLPEGQGFRQLRLLVENRGRVNYGLALNEQRKGLIGDIFLNKTPLRNFKIYSLEMKPDFLKSLRHTAGWSAVPDYFVGPAFFRGRLWIEHQPQDTFLKLQGWEKGVVFVNGHNLGRYWKIGPQETLYLPGPWLWKGSNEIIIFEERTAGRIIQSVDIPYLGRTQYVD</sequence>
<dbReference type="FunFam" id="3.20.20.80:FF:000036">
    <property type="entry name" value="Beta-galactosidase"/>
    <property type="match status" value="1"/>
</dbReference>
<dbReference type="Gene3D" id="2.60.120.260">
    <property type="entry name" value="Galactose-binding domain-like"/>
    <property type="match status" value="3"/>
</dbReference>
<dbReference type="Proteomes" id="UP000694428">
    <property type="component" value="Unplaced"/>
</dbReference>
<dbReference type="InterPro" id="IPR048912">
    <property type="entry name" value="BetaGal1-like_ABD1"/>
</dbReference>
<dbReference type="InterPro" id="IPR026283">
    <property type="entry name" value="B-gal_1-like"/>
</dbReference>
<dbReference type="InterPro" id="IPR008979">
    <property type="entry name" value="Galactose-bd-like_sf"/>
</dbReference>
<feature type="domain" description="Beta-galactosidase galactose-binding" evidence="7">
    <location>
        <begin position="465"/>
        <end position="524"/>
    </location>
</feature>
<dbReference type="PANTHER" id="PTHR23421">
    <property type="entry name" value="BETA-GALACTOSIDASE RELATED"/>
    <property type="match status" value="1"/>
</dbReference>
<protein>
    <recommendedName>
        <fullName evidence="10">Beta-galactosidase</fullName>
    </recommendedName>
</protein>
<evidence type="ECO:0000313" key="8">
    <source>
        <dbReference type="Ensembl" id="ENSPSTP00000002894.1"/>
    </source>
</evidence>
<dbReference type="Pfam" id="PF21317">
    <property type="entry name" value="BetaGal_ABD_1"/>
    <property type="match status" value="1"/>
</dbReference>
<dbReference type="Ensembl" id="ENSPSTT00000003038.1">
    <property type="protein sequence ID" value="ENSPSTP00000002894.1"/>
    <property type="gene ID" value="ENSPSTG00000001834.1"/>
</dbReference>
<accession>A0A8C9EMQ6</accession>
<keyword evidence="9" id="KW-1185">Reference proteome</keyword>
<feature type="active site" description="Nucleophile" evidence="4">
    <location>
        <position position="235"/>
    </location>
</feature>
<dbReference type="SUPFAM" id="SSF49785">
    <property type="entry name" value="Galactose-binding domain-like"/>
    <property type="match status" value="1"/>
</dbReference>
<reference evidence="8" key="2">
    <citation type="submission" date="2025-09" db="UniProtKB">
        <authorList>
            <consortium name="Ensembl"/>
        </authorList>
    </citation>
    <scope>IDENTIFICATION</scope>
</reference>
<evidence type="ECO:0000256" key="2">
    <source>
        <dbReference type="ARBA" id="ARBA00022801"/>
    </source>
</evidence>
<evidence type="ECO:0000313" key="9">
    <source>
        <dbReference type="Proteomes" id="UP000694428"/>
    </source>
</evidence>
<dbReference type="PIRSF" id="PIRSF006336">
    <property type="entry name" value="B-gal"/>
    <property type="match status" value="1"/>
</dbReference>
<name>A0A8C9EMQ6_PAVCR</name>
<dbReference type="SUPFAM" id="SSF51445">
    <property type="entry name" value="(Trans)glycosidases"/>
    <property type="match status" value="1"/>
</dbReference>
<dbReference type="Gene3D" id="3.20.20.80">
    <property type="entry name" value="Glycosidases"/>
    <property type="match status" value="1"/>
</dbReference>
<feature type="domain" description="Beta-galactosidase 1-like first all-beta" evidence="6">
    <location>
        <begin position="339"/>
        <end position="440"/>
    </location>
</feature>
<comment type="similarity">
    <text evidence="1">Belongs to the glycosyl hydrolase 35 family.</text>
</comment>
<dbReference type="InterPro" id="IPR019801">
    <property type="entry name" value="Glyco_hydro_35_CS"/>
</dbReference>
<dbReference type="Pfam" id="PF21467">
    <property type="entry name" value="BetaGal_gal-bd"/>
    <property type="match status" value="1"/>
</dbReference>
<evidence type="ECO:0000256" key="1">
    <source>
        <dbReference type="ARBA" id="ARBA00009809"/>
    </source>
</evidence>
<evidence type="ECO:0000259" key="5">
    <source>
        <dbReference type="Pfam" id="PF01301"/>
    </source>
</evidence>